<comment type="caution">
    <text evidence="1">The sequence shown here is derived from an EMBL/GenBank/DDBJ whole genome shotgun (WGS) entry which is preliminary data.</text>
</comment>
<dbReference type="Proteomes" id="UP000462621">
    <property type="component" value="Unassembled WGS sequence"/>
</dbReference>
<dbReference type="RefSeq" id="WP_161155404.1">
    <property type="nucleotide sequence ID" value="NZ_WEKT01000016.1"/>
</dbReference>
<dbReference type="EMBL" id="WEKT01000016">
    <property type="protein sequence ID" value="MZI93696.1"/>
    <property type="molecule type" value="Genomic_DNA"/>
</dbReference>
<accession>A0A7X4RUB2</accession>
<sequence length="99" mass="9612">MPSAARVGDIDTGHGCFPPTAVTAGSGDVFINGIASVRVGDPLQMHACPCPTMPHGAHGRSMAAGSSTVKINGLAAVRVGDAVDCGGTIAVGSGNVNIG</sequence>
<organism evidence="1 2">
    <name type="scientific">Vibrio eleionomae</name>
    <dbReference type="NCBI Taxonomy" id="2653505"/>
    <lineage>
        <taxon>Bacteria</taxon>
        <taxon>Pseudomonadati</taxon>
        <taxon>Pseudomonadota</taxon>
        <taxon>Gammaproteobacteria</taxon>
        <taxon>Vibrionales</taxon>
        <taxon>Vibrionaceae</taxon>
        <taxon>Vibrio</taxon>
    </lineage>
</organism>
<dbReference type="Gene3D" id="2.60.200.60">
    <property type="match status" value="1"/>
</dbReference>
<dbReference type="CDD" id="cd14737">
    <property type="entry name" value="PAAR_1"/>
    <property type="match status" value="1"/>
</dbReference>
<name>A0A7X4RUB2_9VIBR</name>
<evidence type="ECO:0000313" key="1">
    <source>
        <dbReference type="EMBL" id="MZI93696.1"/>
    </source>
</evidence>
<evidence type="ECO:0000313" key="2">
    <source>
        <dbReference type="Proteomes" id="UP000462621"/>
    </source>
</evidence>
<dbReference type="AlphaFoldDB" id="A0A7X4RUB2"/>
<keyword evidence="2" id="KW-1185">Reference proteome</keyword>
<proteinExistence type="predicted"/>
<dbReference type="InterPro" id="IPR008727">
    <property type="entry name" value="PAAR_motif"/>
</dbReference>
<protein>
    <submittedName>
        <fullName evidence="1">Uncharacterized protein</fullName>
    </submittedName>
</protein>
<reference evidence="1 2" key="1">
    <citation type="submission" date="2019-10" db="EMBL/GenBank/DDBJ databases">
        <title>Vibrio sp. nov. isolated from a shrimp pond.</title>
        <authorList>
            <person name="Gomez-Gil B."/>
            <person name="Enciso-Ibarra J."/>
            <person name="Enciso-Ibarra K."/>
            <person name="Bolan-Mejia C."/>
        </authorList>
    </citation>
    <scope>NUCLEOTIDE SEQUENCE [LARGE SCALE GENOMIC DNA]</scope>
    <source>
        <strain evidence="1 2">CAIM 722</strain>
    </source>
</reference>
<dbReference type="Pfam" id="PF05488">
    <property type="entry name" value="PAAR_motif"/>
    <property type="match status" value="1"/>
</dbReference>
<gene>
    <name evidence="1" type="ORF">F9817_10860</name>
</gene>